<dbReference type="Proteomes" id="UP000078550">
    <property type="component" value="Unassembled WGS sequence"/>
</dbReference>
<sequence length="773" mass="91866">MIISAYKCLKIKKSLYIPNGENVLYGRTYFVINLKKRRTRDGEFFPLLFTSPKKKIVLEKQRTYNIHANTQNESHEEYRIFHKKNFIKSYEVKKEEIDDYIEKIKNSRKSGYEPQIPKDAFRTPDGLTNVILDYKYKNDNLKIHNYYYFFLYFLKRISENASKKDGKKESEERLISVQDLLFLKRKGFFEGDLYTWKNWVVLNKGEWKDHIGYDERRGDESQVDGEESGEYDIRTLRPMVEPKMKRMPIEYWGSFRAIDFNVNHYPIYKKLFDFFNKVSVSGNEPNHKFYPFLFYPRFSVGRDRAGLGYGDANFFGNYSDIYKKRREREERLKMKQDEMKINGEDEYNEQEKNIEGKRENVVNSNIHRENFIGKYDFGPNDIKVEEATDIIKYPQNGRLYQKFYIGPLNITDGHTFGSLLKYVCQTQIYGYAIVAIKIHNMNEDTKINNVQEDLLEIALNLSDVCIHSNEVNIETNIRLIFRGPLMLVAGMIPLPSHLKIVNKEQYICTLKENGYIDISIKIEYGKGHWLTYEKGLYKRELGSDNECMKKREISQVIDKNYTPITASFSSCRMVRITVHKIATKYWCEDRCEFTDPKQMLVVEIWSDCRMLPKNVLLYGIKNIKKILRKFREMIINDNDFPCLEEEKEIKKLWPAIDRYKFLQTKQKMEGGPPINNIDGDLNEQMSKKNQLDPFTETLVNPQNFPKHSNIMLPLQDTPPPFLDTLEWLKMEMKKDRNRKKRKEKKNVNSSSNRRTFDYDDYLNDRLGDILEEK</sequence>
<dbReference type="EMBL" id="FLRE01000163">
    <property type="protein sequence ID" value="SBT42034.1"/>
    <property type="molecule type" value="Genomic_DNA"/>
</dbReference>
<evidence type="ECO:0000313" key="5">
    <source>
        <dbReference type="EMBL" id="SBT41631.1"/>
    </source>
</evidence>
<dbReference type="Gene3D" id="2.170.120.12">
    <property type="entry name" value="DNA-directed RNA polymerase, insert domain"/>
    <property type="match status" value="1"/>
</dbReference>
<evidence type="ECO:0000256" key="2">
    <source>
        <dbReference type="ARBA" id="ARBA00023163"/>
    </source>
</evidence>
<dbReference type="GO" id="GO:0046983">
    <property type="term" value="F:protein dimerization activity"/>
    <property type="evidence" value="ECO:0007669"/>
    <property type="project" value="InterPro"/>
</dbReference>
<dbReference type="InterPro" id="IPR011263">
    <property type="entry name" value="DNA-dir_RNA_pol_RpoA/D/Rpb3"/>
</dbReference>
<keyword evidence="2" id="KW-0804">Transcription</keyword>
<evidence type="ECO:0000256" key="1">
    <source>
        <dbReference type="ARBA" id="ARBA00022478"/>
    </source>
</evidence>
<organism evidence="5 8">
    <name type="scientific">Plasmodium ovale wallikeri</name>
    <dbReference type="NCBI Taxonomy" id="864142"/>
    <lineage>
        <taxon>Eukaryota</taxon>
        <taxon>Sar</taxon>
        <taxon>Alveolata</taxon>
        <taxon>Apicomplexa</taxon>
        <taxon>Aconoidasida</taxon>
        <taxon>Haemosporida</taxon>
        <taxon>Plasmodiidae</taxon>
        <taxon>Plasmodium</taxon>
        <taxon>Plasmodium (Plasmodium)</taxon>
    </lineage>
</organism>
<dbReference type="Proteomes" id="UP000078555">
    <property type="component" value="Unassembled WGS sequence"/>
</dbReference>
<dbReference type="SMART" id="SM00662">
    <property type="entry name" value="RPOLD"/>
    <property type="match status" value="1"/>
</dbReference>
<dbReference type="InterPro" id="IPR011262">
    <property type="entry name" value="DNA-dir_RNA_pol_insert"/>
</dbReference>
<feature type="compositionally biased region" description="Basic residues" evidence="3">
    <location>
        <begin position="735"/>
        <end position="744"/>
    </location>
</feature>
<dbReference type="GO" id="GO:0000428">
    <property type="term" value="C:DNA-directed RNA polymerase complex"/>
    <property type="evidence" value="ECO:0007669"/>
    <property type="project" value="UniProtKB-KW"/>
</dbReference>
<proteinExistence type="predicted"/>
<reference evidence="7 8" key="1">
    <citation type="submission" date="2016-05" db="EMBL/GenBank/DDBJ databases">
        <authorList>
            <person name="Naeem Raeece"/>
        </authorList>
    </citation>
    <scope>NUCLEOTIDE SEQUENCE [LARGE SCALE GENOMIC DNA]</scope>
</reference>
<feature type="domain" description="DNA-directed RNA polymerase RpoA/D/Rpb3-type" evidence="4">
    <location>
        <begin position="400"/>
        <end position="633"/>
    </location>
</feature>
<evidence type="ECO:0000313" key="6">
    <source>
        <dbReference type="EMBL" id="SBT42034.1"/>
    </source>
</evidence>
<dbReference type="Pfam" id="PF01193">
    <property type="entry name" value="RNA_pol_L"/>
    <property type="match status" value="1"/>
</dbReference>
<keyword evidence="8" id="KW-1185">Reference proteome</keyword>
<dbReference type="GO" id="GO:0006351">
    <property type="term" value="P:DNA-templated transcription"/>
    <property type="evidence" value="ECO:0007669"/>
    <property type="project" value="InterPro"/>
</dbReference>
<gene>
    <name evidence="5" type="ORF">POVWA1_044390</name>
    <name evidence="6" type="ORF">POVWA2_042980</name>
</gene>
<dbReference type="InterPro" id="IPR036603">
    <property type="entry name" value="RBP11-like"/>
</dbReference>
<dbReference type="Gene3D" id="3.30.1360.10">
    <property type="entry name" value="RNA polymerase, RBP11-like subunit"/>
    <property type="match status" value="1"/>
</dbReference>
<dbReference type="EMBL" id="FLRD01000120">
    <property type="protein sequence ID" value="SBT41631.1"/>
    <property type="molecule type" value="Genomic_DNA"/>
</dbReference>
<name>A0A1A8ZCV5_PLAOA</name>
<reference evidence="5" key="2">
    <citation type="submission" date="2016-05" db="EMBL/GenBank/DDBJ databases">
        <authorList>
            <person name="Lavstsen T."/>
            <person name="Jespersen J.S."/>
        </authorList>
    </citation>
    <scope>NUCLEOTIDE SEQUENCE [LARGE SCALE GENOMIC DNA]</scope>
</reference>
<keyword evidence="1 5" id="KW-0240">DNA-directed RNA polymerase</keyword>
<evidence type="ECO:0000313" key="7">
    <source>
        <dbReference type="Proteomes" id="UP000078550"/>
    </source>
</evidence>
<evidence type="ECO:0000259" key="4">
    <source>
        <dbReference type="SMART" id="SM00662"/>
    </source>
</evidence>
<dbReference type="Pfam" id="PF01000">
    <property type="entry name" value="RNA_pol_A_bac"/>
    <property type="match status" value="1"/>
</dbReference>
<dbReference type="AlphaFoldDB" id="A0A1A8ZCV5"/>
<evidence type="ECO:0000313" key="8">
    <source>
        <dbReference type="Proteomes" id="UP000078555"/>
    </source>
</evidence>
<dbReference type="GO" id="GO:0003899">
    <property type="term" value="F:DNA-directed RNA polymerase activity"/>
    <property type="evidence" value="ECO:0007669"/>
    <property type="project" value="InterPro"/>
</dbReference>
<dbReference type="SUPFAM" id="SSF56553">
    <property type="entry name" value="Insert subdomain of RNA polymerase alpha subunit"/>
    <property type="match status" value="1"/>
</dbReference>
<dbReference type="InterPro" id="IPR036643">
    <property type="entry name" value="RNApol_insert_sf"/>
</dbReference>
<feature type="region of interest" description="Disordered" evidence="3">
    <location>
        <begin position="733"/>
        <end position="758"/>
    </location>
</feature>
<protein>
    <submittedName>
        <fullName evidence="5">DNA-directed RNA polymerase, alpha subunit, putative</fullName>
    </submittedName>
</protein>
<evidence type="ECO:0000256" key="3">
    <source>
        <dbReference type="SAM" id="MobiDB-lite"/>
    </source>
</evidence>
<dbReference type="SUPFAM" id="SSF55257">
    <property type="entry name" value="RBP11-like subunits of RNA polymerase"/>
    <property type="match status" value="1"/>
</dbReference>
<accession>A0A1A8ZCV5</accession>